<feature type="transmembrane region" description="Helical" evidence="1">
    <location>
        <begin position="59"/>
        <end position="78"/>
    </location>
</feature>
<proteinExistence type="predicted"/>
<dbReference type="EMBL" id="JAHRWL010000002">
    <property type="protein sequence ID" value="MBV2360908.1"/>
    <property type="molecule type" value="Genomic_DNA"/>
</dbReference>
<keyword evidence="3" id="KW-1185">Reference proteome</keyword>
<evidence type="ECO:0000256" key="1">
    <source>
        <dbReference type="SAM" id="Phobius"/>
    </source>
</evidence>
<name>A0ABS6NA53_9RHOB</name>
<feature type="transmembrane region" description="Helical" evidence="1">
    <location>
        <begin position="168"/>
        <end position="188"/>
    </location>
</feature>
<keyword evidence="1" id="KW-1133">Transmembrane helix</keyword>
<organism evidence="2 3">
    <name type="scientific">Thalassococcus arenae</name>
    <dbReference type="NCBI Taxonomy" id="2851652"/>
    <lineage>
        <taxon>Bacteria</taxon>
        <taxon>Pseudomonadati</taxon>
        <taxon>Pseudomonadota</taxon>
        <taxon>Alphaproteobacteria</taxon>
        <taxon>Rhodobacterales</taxon>
        <taxon>Roseobacteraceae</taxon>
        <taxon>Thalassococcus</taxon>
    </lineage>
</organism>
<evidence type="ECO:0000313" key="2">
    <source>
        <dbReference type="EMBL" id="MBV2360908.1"/>
    </source>
</evidence>
<dbReference type="RefSeq" id="WP_217779253.1">
    <property type="nucleotide sequence ID" value="NZ_JAHRWL010000002.1"/>
</dbReference>
<reference evidence="2" key="1">
    <citation type="submission" date="2021-06" db="EMBL/GenBank/DDBJ databases">
        <title>Thalassococcus sp. CAU 1522 isolated from sea sand, Republic of Korea.</title>
        <authorList>
            <person name="Kim W."/>
        </authorList>
    </citation>
    <scope>NUCLEOTIDE SEQUENCE</scope>
    <source>
        <strain evidence="2">CAU 1522</strain>
    </source>
</reference>
<keyword evidence="1" id="KW-0812">Transmembrane</keyword>
<keyword evidence="1" id="KW-0472">Membrane</keyword>
<feature type="transmembrane region" description="Helical" evidence="1">
    <location>
        <begin position="257"/>
        <end position="278"/>
    </location>
</feature>
<protein>
    <submittedName>
        <fullName evidence="2">Uncharacterized protein</fullName>
    </submittedName>
</protein>
<accession>A0ABS6NA53</accession>
<feature type="transmembrane region" description="Helical" evidence="1">
    <location>
        <begin position="213"/>
        <end position="237"/>
    </location>
</feature>
<sequence>MTHLHRVRPGCFAIVLLPVATFVFHHYLNAVLGVPDLPIGAEILREDAAHLEAAGRTRFLASFWLFLVIVLVCVLLFFDEWRSPLTEGTRRVALIAVAVVMAPVLLSVWGHQTNPDAARGFDRLGRAVYEAALAQGRVAGCERADAVWLLGRCGDNPVFTMLLDMLDVINLLSALGVGVLACGVVLCLREAPQGSSLEAEVRLLHYNRTRMRVFLYMSGLMLSAGVFLAIGWLHWPLPVVKEDMRKEFETLLRSTELMMGVYFSLLTVSYYGPAVLVHEAKVRALARRAMEDQGPYPDFEAWKEETRLTFDLQQLLRDSTAVIAPVITAFAGGFSPLLS</sequence>
<feature type="transmembrane region" description="Helical" evidence="1">
    <location>
        <begin position="7"/>
        <end position="28"/>
    </location>
</feature>
<evidence type="ECO:0000313" key="3">
    <source>
        <dbReference type="Proteomes" id="UP001166293"/>
    </source>
</evidence>
<feature type="transmembrane region" description="Helical" evidence="1">
    <location>
        <begin position="90"/>
        <end position="109"/>
    </location>
</feature>
<gene>
    <name evidence="2" type="ORF">KUH32_14160</name>
</gene>
<dbReference type="Proteomes" id="UP001166293">
    <property type="component" value="Unassembled WGS sequence"/>
</dbReference>
<comment type="caution">
    <text evidence="2">The sequence shown here is derived from an EMBL/GenBank/DDBJ whole genome shotgun (WGS) entry which is preliminary data.</text>
</comment>